<dbReference type="AlphaFoldDB" id="A0A4Z0BJP0"/>
<evidence type="ECO:0000313" key="5">
    <source>
        <dbReference type="Proteomes" id="UP000297564"/>
    </source>
</evidence>
<dbReference type="Pfam" id="PF05239">
    <property type="entry name" value="PRC"/>
    <property type="match status" value="2"/>
</dbReference>
<evidence type="ECO:0000256" key="2">
    <source>
        <dbReference type="SAM" id="SignalP"/>
    </source>
</evidence>
<feature type="domain" description="PRC-barrel" evidence="3">
    <location>
        <begin position="68"/>
        <end position="128"/>
    </location>
</feature>
<keyword evidence="2" id="KW-0732">Signal</keyword>
<feature type="domain" description="PRC-barrel" evidence="3">
    <location>
        <begin position="185"/>
        <end position="250"/>
    </location>
</feature>
<evidence type="ECO:0000259" key="3">
    <source>
        <dbReference type="Pfam" id="PF05239"/>
    </source>
</evidence>
<reference evidence="4 5" key="1">
    <citation type="submission" date="2019-03" db="EMBL/GenBank/DDBJ databases">
        <title>Ramlibacter rhizophilus CCTCC AB2015357, whole genome shotgun sequence.</title>
        <authorList>
            <person name="Zhang X."/>
            <person name="Feng G."/>
            <person name="Zhu H."/>
        </authorList>
    </citation>
    <scope>NUCLEOTIDE SEQUENCE [LARGE SCALE GENOMIC DNA]</scope>
    <source>
        <strain evidence="4 5">CCTCC AB2015357</strain>
    </source>
</reference>
<evidence type="ECO:0000313" key="4">
    <source>
        <dbReference type="EMBL" id="TFY98623.1"/>
    </source>
</evidence>
<dbReference type="PANTHER" id="PTHR36505:SF1">
    <property type="entry name" value="BLR1072 PROTEIN"/>
    <property type="match status" value="1"/>
</dbReference>
<dbReference type="SUPFAM" id="SSF50346">
    <property type="entry name" value="PRC-barrel domain"/>
    <property type="match status" value="2"/>
</dbReference>
<dbReference type="EMBL" id="SMLL01000005">
    <property type="protein sequence ID" value="TFY98623.1"/>
    <property type="molecule type" value="Genomic_DNA"/>
</dbReference>
<feature type="chain" id="PRO_5021426449" evidence="2">
    <location>
        <begin position="38"/>
        <end position="296"/>
    </location>
</feature>
<dbReference type="Gene3D" id="2.30.30.240">
    <property type="entry name" value="PRC-barrel domain"/>
    <property type="match status" value="2"/>
</dbReference>
<proteinExistence type="predicted"/>
<feature type="region of interest" description="Disordered" evidence="1">
    <location>
        <begin position="37"/>
        <end position="56"/>
    </location>
</feature>
<protein>
    <submittedName>
        <fullName evidence="4">PRC-barrel domain containing protein</fullName>
    </submittedName>
</protein>
<dbReference type="Proteomes" id="UP000297564">
    <property type="component" value="Unassembled WGS sequence"/>
</dbReference>
<sequence length="296" mass="31882">MLWLQGGMQMLDSIAARMAARSACLLSLLALAGGAGAQTTAPATSPTPGAEAGASHSAKASVAQFRAVRMSRLIGMPVQSPKGEAVGTVRDLIVNANNARVRYLVLEPAPGLLGADRLVPVPMTEFKLDPQQPRLSYSPNRDRLQGVALAKAEWSDAWLQDAKRLAALDRAWGLGRPLGSAPKLRRGSSLIGQPVQSAKGEPIGKIHDLVVHLNQQRANYAVVRFDAQWAGEDKRLAVPMNRFKSGEGFVVDLNQDRVKATQGISHAQDQNPNERSFVAEIDRQLATFAGSTRRDR</sequence>
<keyword evidence="5" id="KW-1185">Reference proteome</keyword>
<accession>A0A4Z0BJP0</accession>
<dbReference type="OrthoDB" id="286778at2"/>
<name>A0A4Z0BJP0_9BURK</name>
<comment type="caution">
    <text evidence="4">The sequence shown here is derived from an EMBL/GenBank/DDBJ whole genome shotgun (WGS) entry which is preliminary data.</text>
</comment>
<feature type="signal peptide" evidence="2">
    <location>
        <begin position="1"/>
        <end position="37"/>
    </location>
</feature>
<gene>
    <name evidence="4" type="ORF">EZ242_13915</name>
</gene>
<organism evidence="4 5">
    <name type="scientific">Ramlibacter rhizophilus</name>
    <dbReference type="NCBI Taxonomy" id="1781167"/>
    <lineage>
        <taxon>Bacteria</taxon>
        <taxon>Pseudomonadati</taxon>
        <taxon>Pseudomonadota</taxon>
        <taxon>Betaproteobacteria</taxon>
        <taxon>Burkholderiales</taxon>
        <taxon>Comamonadaceae</taxon>
        <taxon>Ramlibacter</taxon>
    </lineage>
</organism>
<evidence type="ECO:0000256" key="1">
    <source>
        <dbReference type="SAM" id="MobiDB-lite"/>
    </source>
</evidence>
<dbReference type="PANTHER" id="PTHR36505">
    <property type="entry name" value="BLR1072 PROTEIN"/>
    <property type="match status" value="1"/>
</dbReference>
<dbReference type="InterPro" id="IPR027275">
    <property type="entry name" value="PRC-brl_dom"/>
</dbReference>
<feature type="compositionally biased region" description="Low complexity" evidence="1">
    <location>
        <begin position="37"/>
        <end position="54"/>
    </location>
</feature>
<dbReference type="InterPro" id="IPR011033">
    <property type="entry name" value="PRC_barrel-like_sf"/>
</dbReference>